<protein>
    <recommendedName>
        <fullName evidence="4">Myosin tail domain-containing protein</fullName>
    </recommendedName>
</protein>
<dbReference type="GeneTree" id="ENSGT00940000155434"/>
<name>H2YWP7_CIOSA</name>
<keyword evidence="1" id="KW-0175">Coiled coil</keyword>
<reference evidence="2" key="3">
    <citation type="submission" date="2025-09" db="UniProtKB">
        <authorList>
            <consortium name="Ensembl"/>
        </authorList>
    </citation>
    <scope>IDENTIFICATION</scope>
</reference>
<proteinExistence type="predicted"/>
<organism evidence="2 3">
    <name type="scientific">Ciona savignyi</name>
    <name type="common">Pacific transparent sea squirt</name>
    <dbReference type="NCBI Taxonomy" id="51511"/>
    <lineage>
        <taxon>Eukaryota</taxon>
        <taxon>Metazoa</taxon>
        <taxon>Chordata</taxon>
        <taxon>Tunicata</taxon>
        <taxon>Ascidiacea</taxon>
        <taxon>Phlebobranchia</taxon>
        <taxon>Cionidae</taxon>
        <taxon>Ciona</taxon>
    </lineage>
</organism>
<dbReference type="Gene3D" id="1.10.287.1490">
    <property type="match status" value="1"/>
</dbReference>
<dbReference type="Proteomes" id="UP000007875">
    <property type="component" value="Unassembled WGS sequence"/>
</dbReference>
<evidence type="ECO:0000313" key="2">
    <source>
        <dbReference type="Ensembl" id="ENSCSAVP00000009758.1"/>
    </source>
</evidence>
<reference evidence="2" key="2">
    <citation type="submission" date="2025-08" db="UniProtKB">
        <authorList>
            <consortium name="Ensembl"/>
        </authorList>
    </citation>
    <scope>IDENTIFICATION</scope>
</reference>
<evidence type="ECO:0000256" key="1">
    <source>
        <dbReference type="SAM" id="Coils"/>
    </source>
</evidence>
<keyword evidence="3" id="KW-1185">Reference proteome</keyword>
<dbReference type="AlphaFoldDB" id="H2YWP7"/>
<evidence type="ECO:0000313" key="3">
    <source>
        <dbReference type="Proteomes" id="UP000007875"/>
    </source>
</evidence>
<dbReference type="Ensembl" id="ENSCSAVT00000009876.1">
    <property type="protein sequence ID" value="ENSCSAVP00000009758.1"/>
    <property type="gene ID" value="ENSCSAVG00000005725.1"/>
</dbReference>
<dbReference type="HOGENOM" id="CLU_1781624_0_0_1"/>
<feature type="coiled-coil region" evidence="1">
    <location>
        <begin position="4"/>
        <end position="144"/>
    </location>
</feature>
<reference evidence="3" key="1">
    <citation type="submission" date="2003-08" db="EMBL/GenBank/DDBJ databases">
        <authorList>
            <person name="Birren B."/>
            <person name="Nusbaum C."/>
            <person name="Abebe A."/>
            <person name="Abouelleil A."/>
            <person name="Adekoya E."/>
            <person name="Ait-zahra M."/>
            <person name="Allen N."/>
            <person name="Allen T."/>
            <person name="An P."/>
            <person name="Anderson M."/>
            <person name="Anderson S."/>
            <person name="Arachchi H."/>
            <person name="Armbruster J."/>
            <person name="Bachantsang P."/>
            <person name="Baldwin J."/>
            <person name="Barry A."/>
            <person name="Bayul T."/>
            <person name="Blitshsteyn B."/>
            <person name="Bloom T."/>
            <person name="Blye J."/>
            <person name="Boguslavskiy L."/>
            <person name="Borowsky M."/>
            <person name="Boukhgalter B."/>
            <person name="Brunache A."/>
            <person name="Butler J."/>
            <person name="Calixte N."/>
            <person name="Calvo S."/>
            <person name="Camarata J."/>
            <person name="Campo K."/>
            <person name="Chang J."/>
            <person name="Cheshatsang Y."/>
            <person name="Citroen M."/>
            <person name="Collymore A."/>
            <person name="Considine T."/>
            <person name="Cook A."/>
            <person name="Cooke P."/>
            <person name="Corum B."/>
            <person name="Cuomo C."/>
            <person name="David R."/>
            <person name="Dawoe T."/>
            <person name="Degray S."/>
            <person name="Dodge S."/>
            <person name="Dooley K."/>
            <person name="Dorje P."/>
            <person name="Dorjee K."/>
            <person name="Dorris L."/>
            <person name="Duffey N."/>
            <person name="Dupes A."/>
            <person name="Elkins T."/>
            <person name="Engels R."/>
            <person name="Erickson J."/>
            <person name="Farina A."/>
            <person name="Faro S."/>
            <person name="Ferreira P."/>
            <person name="Fischer H."/>
            <person name="Fitzgerald M."/>
            <person name="Foley K."/>
            <person name="Gage D."/>
            <person name="Galagan J."/>
            <person name="Gearin G."/>
            <person name="Gnerre S."/>
            <person name="Gnirke A."/>
            <person name="Goyette A."/>
            <person name="Graham J."/>
            <person name="Grandbois E."/>
            <person name="Gyaltsen K."/>
            <person name="Hafez N."/>
            <person name="Hagopian D."/>
            <person name="Hagos B."/>
            <person name="Hall J."/>
            <person name="Hatcher B."/>
            <person name="Heller A."/>
            <person name="Higgins H."/>
            <person name="Honan T."/>
            <person name="Horn A."/>
            <person name="Houde N."/>
            <person name="Hughes L."/>
            <person name="Hulme W."/>
            <person name="Husby E."/>
            <person name="Iliev I."/>
            <person name="Jaffe D."/>
            <person name="Jones C."/>
            <person name="Kamal M."/>
            <person name="Kamat A."/>
            <person name="Kamvysselis M."/>
            <person name="Karlsson E."/>
            <person name="Kells C."/>
            <person name="Kieu A."/>
            <person name="Kisner P."/>
            <person name="Kodira C."/>
            <person name="Kulbokas E."/>
            <person name="Labutti K."/>
            <person name="Lama D."/>
            <person name="Landers T."/>
            <person name="Leger J."/>
            <person name="Levine S."/>
            <person name="Lewis D."/>
            <person name="Lewis T."/>
            <person name="Lindblad-toh K."/>
            <person name="Liu X."/>
            <person name="Lokyitsang T."/>
            <person name="Lokyitsang Y."/>
            <person name="Lucien O."/>
            <person name="Lui A."/>
            <person name="Ma L.J."/>
            <person name="Mabbitt R."/>
            <person name="Macdonald J."/>
            <person name="Maclean C."/>
            <person name="Major J."/>
            <person name="Manning J."/>
            <person name="Marabella R."/>
            <person name="Maru K."/>
            <person name="Matthews C."/>
            <person name="Mauceli E."/>
            <person name="Mccarthy M."/>
            <person name="Mcdonough S."/>
            <person name="Mcghee T."/>
            <person name="Meldrim J."/>
            <person name="Meneus L."/>
            <person name="Mesirov J."/>
            <person name="Mihalev A."/>
            <person name="Mihova T."/>
            <person name="Mikkelsen T."/>
            <person name="Mlenga V."/>
            <person name="Moru K."/>
            <person name="Mozes J."/>
            <person name="Mulrain L."/>
            <person name="Munson G."/>
            <person name="Naylor J."/>
            <person name="Newes C."/>
            <person name="Nguyen C."/>
            <person name="Nguyen N."/>
            <person name="Nguyen T."/>
            <person name="Nicol R."/>
            <person name="Nielsen C."/>
            <person name="Nizzari M."/>
            <person name="Norbu C."/>
            <person name="Norbu N."/>
            <person name="O'donnell P."/>
            <person name="Okoawo O."/>
            <person name="O'leary S."/>
            <person name="Omotosho B."/>
            <person name="O'neill K."/>
            <person name="Osman S."/>
            <person name="Parker S."/>
            <person name="Perrin D."/>
            <person name="Phunkhang P."/>
            <person name="Piqani B."/>
            <person name="Purcell S."/>
            <person name="Rachupka T."/>
            <person name="Ramasamy U."/>
            <person name="Rameau R."/>
            <person name="Ray V."/>
            <person name="Raymond C."/>
            <person name="Retta R."/>
            <person name="Richardson S."/>
            <person name="Rise C."/>
            <person name="Rodriguez J."/>
            <person name="Rogers J."/>
            <person name="Rogov P."/>
            <person name="Rutman M."/>
            <person name="Schupbach R."/>
            <person name="Seaman C."/>
            <person name="Settipalli S."/>
            <person name="Sharpe T."/>
            <person name="Sheridan J."/>
            <person name="Sherpa N."/>
            <person name="Shi J."/>
            <person name="Smirnov S."/>
            <person name="Smith C."/>
            <person name="Sougnez C."/>
            <person name="Spencer B."/>
            <person name="Stalker J."/>
            <person name="Stange-thomann N."/>
            <person name="Stavropoulos S."/>
            <person name="Stetson K."/>
            <person name="Stone C."/>
            <person name="Stone S."/>
            <person name="Stubbs M."/>
            <person name="Talamas J."/>
            <person name="Tchuinga P."/>
            <person name="Tenzing P."/>
            <person name="Tesfaye S."/>
            <person name="Theodore J."/>
            <person name="Thoulutsang Y."/>
            <person name="Topham K."/>
            <person name="Towey S."/>
            <person name="Tsamla T."/>
            <person name="Tsomo N."/>
            <person name="Vallee D."/>
            <person name="Vassiliev H."/>
            <person name="Venkataraman V."/>
            <person name="Vinson J."/>
            <person name="Vo A."/>
            <person name="Wade C."/>
            <person name="Wang S."/>
            <person name="Wangchuk T."/>
            <person name="Wangdi T."/>
            <person name="Whittaker C."/>
            <person name="Wilkinson J."/>
            <person name="Wu Y."/>
            <person name="Wyman D."/>
            <person name="Yadav S."/>
            <person name="Yang S."/>
            <person name="Yang X."/>
            <person name="Yeager S."/>
            <person name="Yee E."/>
            <person name="Young G."/>
            <person name="Zainoun J."/>
            <person name="Zembeck L."/>
            <person name="Zimmer A."/>
            <person name="Zody M."/>
            <person name="Lander E."/>
        </authorList>
    </citation>
    <scope>NUCLEOTIDE SEQUENCE [LARGE SCALE GENOMIC DNA]</scope>
</reference>
<sequence length="146" mass="17468">MERLGRLESKFEETESRIDELQSKVMERDQQVALCRRECSDLKGSLASAEGELRAAKVENEHDVKRQQQRILELKAELEEQKLNDRNEISMLERTAQDHYERAARLSRELNNLRSEFIQAKKEVNFLTEERSRQTMEMERMTRRIR</sequence>
<accession>H2YWP7</accession>
<evidence type="ECO:0008006" key="4">
    <source>
        <dbReference type="Google" id="ProtNLM"/>
    </source>
</evidence>